<reference evidence="2" key="1">
    <citation type="journal article" date="2019" name="Plant Biotechnol. J.">
        <title>Genome sequencing of the Australian wild diploid species Gossypium australe highlights disease resistance and delayed gland morphogenesis.</title>
        <authorList>
            <person name="Cai Y."/>
            <person name="Cai X."/>
            <person name="Wang Q."/>
            <person name="Wang P."/>
            <person name="Zhang Y."/>
            <person name="Cai C."/>
            <person name="Xu Y."/>
            <person name="Wang K."/>
            <person name="Zhou Z."/>
            <person name="Wang C."/>
            <person name="Geng S."/>
            <person name="Li B."/>
            <person name="Dong Q."/>
            <person name="Hou Y."/>
            <person name="Wang H."/>
            <person name="Ai P."/>
            <person name="Liu Z."/>
            <person name="Yi F."/>
            <person name="Sun M."/>
            <person name="An G."/>
            <person name="Cheng J."/>
            <person name="Zhang Y."/>
            <person name="Shi Q."/>
            <person name="Xie Y."/>
            <person name="Shi X."/>
            <person name="Chang Y."/>
            <person name="Huang F."/>
            <person name="Chen Y."/>
            <person name="Hong S."/>
            <person name="Mi L."/>
            <person name="Sun Q."/>
            <person name="Zhang L."/>
            <person name="Zhou B."/>
            <person name="Peng R."/>
            <person name="Zhang X."/>
            <person name="Liu F."/>
        </authorList>
    </citation>
    <scope>NUCLEOTIDE SEQUENCE [LARGE SCALE GENOMIC DNA]</scope>
    <source>
        <strain evidence="2">cv. PA1801</strain>
    </source>
</reference>
<comment type="caution">
    <text evidence="1">The sequence shown here is derived from an EMBL/GenBank/DDBJ whole genome shotgun (WGS) entry which is preliminary data.</text>
</comment>
<dbReference type="Proteomes" id="UP000325315">
    <property type="component" value="Unassembled WGS sequence"/>
</dbReference>
<keyword evidence="2" id="KW-1185">Reference proteome</keyword>
<dbReference type="PANTHER" id="PTHR33067:SF39">
    <property type="entry name" value="TRANSCRIPTION FACTOR INTERACTOR AND REGULATOR CCHC(ZN) FAMILY"/>
    <property type="match status" value="1"/>
</dbReference>
<dbReference type="EMBL" id="SMMG02000003">
    <property type="protein sequence ID" value="KAA3480453.1"/>
    <property type="molecule type" value="Genomic_DNA"/>
</dbReference>
<proteinExistence type="predicted"/>
<protein>
    <submittedName>
        <fullName evidence="1">Aspartic peptidase</fullName>
    </submittedName>
</protein>
<dbReference type="OrthoDB" id="1002605at2759"/>
<evidence type="ECO:0000313" key="2">
    <source>
        <dbReference type="Proteomes" id="UP000325315"/>
    </source>
</evidence>
<evidence type="ECO:0000313" key="1">
    <source>
        <dbReference type="EMBL" id="KAA3480453.1"/>
    </source>
</evidence>
<dbReference type="AlphaFoldDB" id="A0A5B6WG96"/>
<name>A0A5B6WG96_9ROSI</name>
<dbReference type="PANTHER" id="PTHR33067">
    <property type="entry name" value="RNA-DIRECTED DNA POLYMERASE-RELATED"/>
    <property type="match status" value="1"/>
</dbReference>
<dbReference type="InterPro" id="IPR021109">
    <property type="entry name" value="Peptidase_aspartic_dom_sf"/>
</dbReference>
<accession>A0A5B6WG96</accession>
<sequence>MDRTIICSIDPINPKGLVNKLQNHLKLSHQLVYMVKNDTWIQSRVATLKNMENRIGQLATKLRSRLQGALPSDTKNPRNFCKEHCKILEPKEVVVENELIKKEESQPTVEVPTIEKLHIEKFDEVNPKLVNSKNITPYFEDFPPQKSCPFQPKVPYAQRLQQYKGTFKFLDVLKQLHINIPLVEALEQMPNYVIFVKDILSKKKRLGEYETFALTGVYSAFLQNKLPLNFKDPDSFTISCNIEEFYHSKASCDLGASINLMPKYIFKILGIGEVRPITVTLQLVNHSLAYSEGKIEDVLFMK</sequence>
<dbReference type="Gene3D" id="2.40.70.10">
    <property type="entry name" value="Acid Proteases"/>
    <property type="match status" value="1"/>
</dbReference>
<gene>
    <name evidence="1" type="ORF">EPI10_020879</name>
</gene>
<organism evidence="1 2">
    <name type="scientific">Gossypium australe</name>
    <dbReference type="NCBI Taxonomy" id="47621"/>
    <lineage>
        <taxon>Eukaryota</taxon>
        <taxon>Viridiplantae</taxon>
        <taxon>Streptophyta</taxon>
        <taxon>Embryophyta</taxon>
        <taxon>Tracheophyta</taxon>
        <taxon>Spermatophyta</taxon>
        <taxon>Magnoliopsida</taxon>
        <taxon>eudicotyledons</taxon>
        <taxon>Gunneridae</taxon>
        <taxon>Pentapetalae</taxon>
        <taxon>rosids</taxon>
        <taxon>malvids</taxon>
        <taxon>Malvales</taxon>
        <taxon>Malvaceae</taxon>
        <taxon>Malvoideae</taxon>
        <taxon>Gossypium</taxon>
    </lineage>
</organism>